<keyword evidence="1" id="KW-0812">Transmembrane</keyword>
<proteinExistence type="predicted"/>
<reference evidence="2" key="1">
    <citation type="submission" date="2019-07" db="EMBL/GenBank/DDBJ databases">
        <title>Phylogenomic Reclassification of ATCC Bacillus Strains and Various Taxa within the Genus Bacillus.</title>
        <authorList>
            <person name="Riojas M.A."/>
            <person name="Frank A.M."/>
            <person name="Fenn S.L."/>
            <person name="King S.P."/>
            <person name="Brower S.M."/>
            <person name="Hazbon M.H."/>
        </authorList>
    </citation>
    <scope>NUCLEOTIDE SEQUENCE</scope>
    <source>
        <strain evidence="2">NR-12239</strain>
    </source>
</reference>
<keyword evidence="1" id="KW-1133">Transmembrane helix</keyword>
<dbReference type="Pfam" id="PF13133">
    <property type="entry name" value="DUF3949"/>
    <property type="match status" value="1"/>
</dbReference>
<gene>
    <name evidence="2" type="ORF">FOS08_28820</name>
</gene>
<dbReference type="InterPro" id="IPR025032">
    <property type="entry name" value="DUF3949"/>
</dbReference>
<dbReference type="Proteomes" id="UP001248134">
    <property type="component" value="Unassembled WGS sequence"/>
</dbReference>
<comment type="caution">
    <text evidence="2">The sequence shown here is derived from an EMBL/GenBank/DDBJ whole genome shotgun (WGS) entry which is preliminary data.</text>
</comment>
<keyword evidence="1" id="KW-0472">Membrane</keyword>
<dbReference type="AlphaFoldDB" id="A0AAJ1Z312"/>
<name>A0AAJ1Z312_9BACI</name>
<dbReference type="RefSeq" id="WP_097969184.1">
    <property type="nucleotide sequence ID" value="NZ_JBCNAF010000051.1"/>
</dbReference>
<dbReference type="EMBL" id="VLYX01000086">
    <property type="protein sequence ID" value="MDR4329669.1"/>
    <property type="molecule type" value="Genomic_DNA"/>
</dbReference>
<evidence type="ECO:0000313" key="3">
    <source>
        <dbReference type="Proteomes" id="UP001248134"/>
    </source>
</evidence>
<evidence type="ECO:0000256" key="1">
    <source>
        <dbReference type="SAM" id="Phobius"/>
    </source>
</evidence>
<organism evidence="2 3">
    <name type="scientific">Bacillus pseudomycoides</name>
    <dbReference type="NCBI Taxonomy" id="64104"/>
    <lineage>
        <taxon>Bacteria</taxon>
        <taxon>Bacillati</taxon>
        <taxon>Bacillota</taxon>
        <taxon>Bacilli</taxon>
        <taxon>Bacillales</taxon>
        <taxon>Bacillaceae</taxon>
        <taxon>Bacillus</taxon>
        <taxon>Bacillus cereus group</taxon>
    </lineage>
</organism>
<accession>A0AAJ1Z312</accession>
<evidence type="ECO:0000313" key="2">
    <source>
        <dbReference type="EMBL" id="MDR4329669.1"/>
    </source>
</evidence>
<sequence length="80" mass="9649">MDELWVFVIMGIVYVLIMIPIQYMYISGLKEKQKKMKVSQHELYEKMSFEEEQLHYNVQGNLFNLPSFLIASFIYKVKHQ</sequence>
<feature type="transmembrane region" description="Helical" evidence="1">
    <location>
        <begin position="6"/>
        <end position="26"/>
    </location>
</feature>
<protein>
    <submittedName>
        <fullName evidence="2">DUF3949 domain-containing protein</fullName>
    </submittedName>
</protein>